<keyword evidence="3" id="KW-1185">Reference proteome</keyword>
<organism evidence="2 3">
    <name type="scientific">Glycomyces terrestris</name>
    <dbReference type="NCBI Taxonomy" id="2493553"/>
    <lineage>
        <taxon>Bacteria</taxon>
        <taxon>Bacillati</taxon>
        <taxon>Actinomycetota</taxon>
        <taxon>Actinomycetes</taxon>
        <taxon>Glycomycetales</taxon>
        <taxon>Glycomycetaceae</taxon>
        <taxon>Glycomyces</taxon>
    </lineage>
</organism>
<feature type="chain" id="PRO_5019534449" description="Secreted protein" evidence="1">
    <location>
        <begin position="32"/>
        <end position="88"/>
    </location>
</feature>
<reference evidence="2 3" key="1">
    <citation type="submission" date="2018-12" db="EMBL/GenBank/DDBJ databases">
        <title>Glycomyces sp. YIM 121974 draft genome.</title>
        <authorList>
            <person name="Li Q."/>
        </authorList>
    </citation>
    <scope>NUCLEOTIDE SEQUENCE [LARGE SCALE GENOMIC DNA]</scope>
    <source>
        <strain evidence="2 3">YIM 121974</strain>
    </source>
</reference>
<sequence>MTSTARRTVRGLAVLALAGGIALTAPAPAQAGVLDCTGYLSDRKYIVGPSVYLACEEAQDWDGHLRCFDRLVSIRVHPAHADEACHLV</sequence>
<keyword evidence="1" id="KW-0732">Signal</keyword>
<feature type="signal peptide" evidence="1">
    <location>
        <begin position="1"/>
        <end position="31"/>
    </location>
</feature>
<protein>
    <recommendedName>
        <fullName evidence="4">Secreted protein</fullName>
    </recommendedName>
</protein>
<name>A0A426V2W5_9ACTN</name>
<evidence type="ECO:0000256" key="1">
    <source>
        <dbReference type="SAM" id="SignalP"/>
    </source>
</evidence>
<proteinExistence type="predicted"/>
<gene>
    <name evidence="2" type="ORF">EIW28_00035</name>
</gene>
<dbReference type="AlphaFoldDB" id="A0A426V2W5"/>
<comment type="caution">
    <text evidence="2">The sequence shown here is derived from an EMBL/GenBank/DDBJ whole genome shotgun (WGS) entry which is preliminary data.</text>
</comment>
<accession>A0A426V2W5</accession>
<evidence type="ECO:0000313" key="3">
    <source>
        <dbReference type="Proteomes" id="UP000277256"/>
    </source>
</evidence>
<dbReference type="EMBL" id="RSEB01000001">
    <property type="protein sequence ID" value="RRS01212.1"/>
    <property type="molecule type" value="Genomic_DNA"/>
</dbReference>
<dbReference type="RefSeq" id="WP_125245692.1">
    <property type="nucleotide sequence ID" value="NZ_RSEB01000001.1"/>
</dbReference>
<evidence type="ECO:0008006" key="4">
    <source>
        <dbReference type="Google" id="ProtNLM"/>
    </source>
</evidence>
<dbReference type="Proteomes" id="UP000277256">
    <property type="component" value="Unassembled WGS sequence"/>
</dbReference>
<evidence type="ECO:0000313" key="2">
    <source>
        <dbReference type="EMBL" id="RRS01212.1"/>
    </source>
</evidence>